<reference evidence="2" key="1">
    <citation type="journal article" date="2019" name="Int. J. Syst. Evol. Microbiol.">
        <title>The Global Catalogue of Microorganisms (GCM) 10K type strain sequencing project: providing services to taxonomists for standard genome sequencing and annotation.</title>
        <authorList>
            <consortium name="The Broad Institute Genomics Platform"/>
            <consortium name="The Broad Institute Genome Sequencing Center for Infectious Disease"/>
            <person name="Wu L."/>
            <person name="Ma J."/>
        </authorList>
    </citation>
    <scope>NUCLEOTIDE SEQUENCE [LARGE SCALE GENOMIC DNA]</scope>
    <source>
        <strain evidence="2">NBRC 108728</strain>
    </source>
</reference>
<accession>A0ABN6XTL4</accession>
<sequence>MLSAEQAQLASIAQRAATSTEVLLIDMPLAAQTSRVYDEYLGVLAGQSPDEVAPLALSLVGPRREVDRLVKKLPLL</sequence>
<evidence type="ECO:0008006" key="3">
    <source>
        <dbReference type="Google" id="ProtNLM"/>
    </source>
</evidence>
<dbReference type="InterPro" id="IPR023476">
    <property type="entry name" value="Pep_tRNA_hydro_II_dom_sf"/>
</dbReference>
<evidence type="ECO:0000313" key="2">
    <source>
        <dbReference type="Proteomes" id="UP001321486"/>
    </source>
</evidence>
<dbReference type="Gene3D" id="3.40.1490.10">
    <property type="entry name" value="Bit1"/>
    <property type="match status" value="1"/>
</dbReference>
<proteinExistence type="predicted"/>
<keyword evidence="2" id="KW-1185">Reference proteome</keyword>
<dbReference type="InterPro" id="IPR018988">
    <property type="entry name" value="DUF2000"/>
</dbReference>
<gene>
    <name evidence="1" type="ORF">GCM10025867_03820</name>
</gene>
<dbReference type="EMBL" id="AP027732">
    <property type="protein sequence ID" value="BDZ48141.1"/>
    <property type="molecule type" value="Genomic_DNA"/>
</dbReference>
<evidence type="ECO:0000313" key="1">
    <source>
        <dbReference type="EMBL" id="BDZ48141.1"/>
    </source>
</evidence>
<dbReference type="Proteomes" id="UP001321486">
    <property type="component" value="Chromosome"/>
</dbReference>
<organism evidence="1 2">
    <name type="scientific">Frondihabitans sucicola</name>
    <dbReference type="NCBI Taxonomy" id="1268041"/>
    <lineage>
        <taxon>Bacteria</taxon>
        <taxon>Bacillati</taxon>
        <taxon>Actinomycetota</taxon>
        <taxon>Actinomycetes</taxon>
        <taxon>Micrococcales</taxon>
        <taxon>Microbacteriaceae</taxon>
        <taxon>Frondihabitans</taxon>
    </lineage>
</organism>
<protein>
    <recommendedName>
        <fullName evidence="3">DUF2000 domain-containing protein</fullName>
    </recommendedName>
</protein>
<dbReference type="SUPFAM" id="SSF102462">
    <property type="entry name" value="Peptidyl-tRNA hydrolase II"/>
    <property type="match status" value="1"/>
</dbReference>
<dbReference type="Pfam" id="PF09391">
    <property type="entry name" value="DUF2000"/>
    <property type="match status" value="1"/>
</dbReference>
<name>A0ABN6XTL4_9MICO</name>